<dbReference type="Gene3D" id="1.10.10.10">
    <property type="entry name" value="Winged helix-like DNA-binding domain superfamily/Winged helix DNA-binding domain"/>
    <property type="match status" value="1"/>
</dbReference>
<dbReference type="InterPro" id="IPR036388">
    <property type="entry name" value="WH-like_DNA-bd_sf"/>
</dbReference>
<dbReference type="FunFam" id="1.10.10.10:FF:000322">
    <property type="entry name" value="Probable disease resistance protein At1g63360"/>
    <property type="match status" value="1"/>
</dbReference>
<evidence type="ECO:0000256" key="3">
    <source>
        <dbReference type="ARBA" id="ARBA00022821"/>
    </source>
</evidence>
<dbReference type="FunCoup" id="A0A5E4G694">
    <property type="interactions" value="16"/>
</dbReference>
<evidence type="ECO:0000259" key="4">
    <source>
        <dbReference type="Pfam" id="PF00931"/>
    </source>
</evidence>
<dbReference type="InterPro" id="IPR027417">
    <property type="entry name" value="P-loop_NTPase"/>
</dbReference>
<dbReference type="GO" id="GO:0098542">
    <property type="term" value="P:defense response to other organism"/>
    <property type="evidence" value="ECO:0007669"/>
    <property type="project" value="TreeGrafter"/>
</dbReference>
<proteinExistence type="predicted"/>
<dbReference type="InterPro" id="IPR038005">
    <property type="entry name" value="RX-like_CC"/>
</dbReference>
<organism evidence="8 9">
    <name type="scientific">Prunus dulcis</name>
    <name type="common">Almond</name>
    <name type="synonym">Amygdalus dulcis</name>
    <dbReference type="NCBI Taxonomy" id="3755"/>
    <lineage>
        <taxon>Eukaryota</taxon>
        <taxon>Viridiplantae</taxon>
        <taxon>Streptophyta</taxon>
        <taxon>Embryophyta</taxon>
        <taxon>Tracheophyta</taxon>
        <taxon>Spermatophyta</taxon>
        <taxon>Magnoliopsida</taxon>
        <taxon>eudicotyledons</taxon>
        <taxon>Gunneridae</taxon>
        <taxon>Pentapetalae</taxon>
        <taxon>rosids</taxon>
        <taxon>fabids</taxon>
        <taxon>Rosales</taxon>
        <taxon>Rosaceae</taxon>
        <taxon>Amygdaloideae</taxon>
        <taxon>Amygdaleae</taxon>
        <taxon>Prunus</taxon>
    </lineage>
</organism>
<dbReference type="Pfam" id="PF23598">
    <property type="entry name" value="LRR_14"/>
    <property type="match status" value="1"/>
</dbReference>
<feature type="domain" description="Disease resistance protein winged helix" evidence="6">
    <location>
        <begin position="516"/>
        <end position="591"/>
    </location>
</feature>
<dbReference type="Gene3D" id="1.20.5.4130">
    <property type="match status" value="1"/>
</dbReference>
<dbReference type="GO" id="GO:0043531">
    <property type="term" value="F:ADP binding"/>
    <property type="evidence" value="ECO:0007669"/>
    <property type="project" value="InterPro"/>
</dbReference>
<dbReference type="InterPro" id="IPR042197">
    <property type="entry name" value="Apaf_helical"/>
</dbReference>
<dbReference type="Pfam" id="PF00931">
    <property type="entry name" value="NB-ARC"/>
    <property type="match status" value="1"/>
</dbReference>
<keyword evidence="2" id="KW-0547">Nucleotide-binding</keyword>
<evidence type="ECO:0000313" key="9">
    <source>
        <dbReference type="Proteomes" id="UP000327085"/>
    </source>
</evidence>
<dbReference type="AlphaFoldDB" id="A0A5E4G694"/>
<dbReference type="Pfam" id="PF18052">
    <property type="entry name" value="Rx_N"/>
    <property type="match status" value="1"/>
</dbReference>
<dbReference type="Pfam" id="PF23559">
    <property type="entry name" value="WHD_DRP"/>
    <property type="match status" value="1"/>
</dbReference>
<dbReference type="InterPro" id="IPR032675">
    <property type="entry name" value="LRR_dom_sf"/>
</dbReference>
<dbReference type="EMBL" id="CABIKO010000377">
    <property type="protein sequence ID" value="VVA35246.1"/>
    <property type="molecule type" value="Genomic_DNA"/>
</dbReference>
<protein>
    <submittedName>
        <fullName evidence="8">PREDICTED: putative disease resistance</fullName>
    </submittedName>
</protein>
<dbReference type="Gene3D" id="3.40.50.300">
    <property type="entry name" value="P-loop containing nucleotide triphosphate hydrolases"/>
    <property type="match status" value="1"/>
</dbReference>
<name>A0A5E4G694_PRUDU</name>
<feature type="domain" description="Disease resistance R13L4/SHOC-2-like LRR" evidence="7">
    <location>
        <begin position="668"/>
        <end position="957"/>
    </location>
</feature>
<dbReference type="Proteomes" id="UP000327085">
    <property type="component" value="Chromosome 1"/>
</dbReference>
<keyword evidence="3" id="KW-0611">Plant defense</keyword>
<feature type="domain" description="Disease resistance N-terminal" evidence="5">
    <location>
        <begin position="84"/>
        <end position="172"/>
    </location>
</feature>
<feature type="domain" description="NB-ARC" evidence="4">
    <location>
        <begin position="247"/>
        <end position="419"/>
    </location>
</feature>
<dbReference type="InterPro" id="IPR044974">
    <property type="entry name" value="Disease_R_plants"/>
</dbReference>
<dbReference type="FunFam" id="3.40.50.300:FF:001091">
    <property type="entry name" value="Probable disease resistance protein At1g61300"/>
    <property type="match status" value="1"/>
</dbReference>
<evidence type="ECO:0000256" key="2">
    <source>
        <dbReference type="ARBA" id="ARBA00022741"/>
    </source>
</evidence>
<sequence>MEGGEEKVGCEEEKMGRWGNGYRAGSIGQGLNTAKTSANCSAEASCSDFGFLLLPAFQSYKVVCSSTQASCFPCVLEENMTEAIVSFVIERLGEFIVQDAKFLFGVSDKVEFAQTELQLMQGFLKDADLRQRDDETVRVWVAQIRKAAYDLEDVIEIFILRVATKKRGMKNVLKRFGCVLKEGVDLHKIGSQIENVTTQLSYLRSSLQTYNIKEIRNSRGATSLYERQQQVRRTYSHIIERDVVGLENSAEELVKHLVKKEFSHRIVSIWGMGGLGKTTLAKQIYRHNEVRRHFGCFVWICISQQFQVRSVWEEILIKFISATTAQREEFAKLRDDEIAKKIYLLQQKSRCLVVLDDIWSIEAWESLKAAFPLYDEETESRILLTTRNKEVALHSNGFIYQPRPLNDDESWELFEKIAIFGRERITFEVSTKMKELGKKMLQHCVGLPLAVIVLAGLLARKDTINEWETVLKNVYAYIRRGKDHEHEVTGTSWVLSLSYDNLPYYLKPCFLYLGHFPEDFEISVKRLTQLWMAEGLISLVQQRQGSMETMEEIAFSYLNELVERCMVQIGERGSIRKIKSCQLHDLMRDLCLLKAEEENFLQTIDLSHRETMCALPSPTVTEATLKGKVRRLAIYVDDNVDKLFPSRYERDNRLRSLLYFGPRYWMPSNNKLVSPLFKDFKLLRVLKVEGIEPLLKLPSEIGNMVHLRFLSLRHSFIKWLPSSLGNLICMQTLDLRINGTDVVPDVFWMMEQLRHLYLPFYYTARGKKLRLSTLHDLQTLHHVSSLCCDLNDLTQLTSLRKLAIRVTSPLKNLEETLKSISSTLDRIRSLYVLNLLGIHSGTEVAQIVLSCRHIYKLDLNGRTVELPDLQHFPNLTKLTLCRCDLKANQMAVLEKQPNLKTLRLMEQTFEDGLDTLVFSKGSFLQLESLFLICIYELRDFTVEEGAMPSLRRLCMKRCSGLTTLPDGLRHITTLWELSFTEMSRTLHSRLQVGGDDFYKIQHVPSIVFANMQED</sequence>
<evidence type="ECO:0000256" key="1">
    <source>
        <dbReference type="ARBA" id="ARBA00022737"/>
    </source>
</evidence>
<evidence type="ECO:0000259" key="6">
    <source>
        <dbReference type="Pfam" id="PF23559"/>
    </source>
</evidence>
<dbReference type="FunFam" id="1.10.8.430:FF:000003">
    <property type="entry name" value="Probable disease resistance protein At5g66910"/>
    <property type="match status" value="1"/>
</dbReference>
<dbReference type="SUPFAM" id="SSF52540">
    <property type="entry name" value="P-loop containing nucleoside triphosphate hydrolases"/>
    <property type="match status" value="1"/>
</dbReference>
<reference evidence="9" key="1">
    <citation type="journal article" date="2020" name="Plant J.">
        <title>Transposons played a major role in the diversification between the closely related almond and peach genomes: results from the almond genome sequence.</title>
        <authorList>
            <person name="Alioto T."/>
            <person name="Alexiou K.G."/>
            <person name="Bardil A."/>
            <person name="Barteri F."/>
            <person name="Castanera R."/>
            <person name="Cruz F."/>
            <person name="Dhingra A."/>
            <person name="Duval H."/>
            <person name="Fernandez I Marti A."/>
            <person name="Frias L."/>
            <person name="Galan B."/>
            <person name="Garcia J.L."/>
            <person name="Howad W."/>
            <person name="Gomez-Garrido J."/>
            <person name="Gut M."/>
            <person name="Julca I."/>
            <person name="Morata J."/>
            <person name="Puigdomenech P."/>
            <person name="Ribeca P."/>
            <person name="Rubio Cabetas M.J."/>
            <person name="Vlasova A."/>
            <person name="Wirthensohn M."/>
            <person name="Garcia-Mas J."/>
            <person name="Gabaldon T."/>
            <person name="Casacuberta J.M."/>
            <person name="Arus P."/>
        </authorList>
    </citation>
    <scope>NUCLEOTIDE SEQUENCE [LARGE SCALE GENOMIC DNA]</scope>
    <source>
        <strain evidence="9">cv. Texas</strain>
    </source>
</reference>
<keyword evidence="1" id="KW-0677">Repeat</keyword>
<evidence type="ECO:0000259" key="7">
    <source>
        <dbReference type="Pfam" id="PF23598"/>
    </source>
</evidence>
<accession>A0A5E4G694</accession>
<dbReference type="InterPro" id="IPR041118">
    <property type="entry name" value="Rx_N"/>
</dbReference>
<dbReference type="Gene3D" id="3.80.10.10">
    <property type="entry name" value="Ribonuclease Inhibitor"/>
    <property type="match status" value="2"/>
</dbReference>
<dbReference type="OMA" id="WILQISA"/>
<dbReference type="PANTHER" id="PTHR23155">
    <property type="entry name" value="DISEASE RESISTANCE PROTEIN RP"/>
    <property type="match status" value="1"/>
</dbReference>
<dbReference type="Gramene" id="VVA35246">
    <property type="protein sequence ID" value="VVA35246"/>
    <property type="gene ID" value="Prudul26B008908"/>
</dbReference>
<dbReference type="InterPro" id="IPR002182">
    <property type="entry name" value="NB-ARC"/>
</dbReference>
<dbReference type="InterPro" id="IPR055414">
    <property type="entry name" value="LRR_R13L4/SHOC2-like"/>
</dbReference>
<dbReference type="InParanoid" id="A0A5E4G694"/>
<dbReference type="SUPFAM" id="SSF52058">
    <property type="entry name" value="L domain-like"/>
    <property type="match status" value="1"/>
</dbReference>
<dbReference type="PRINTS" id="PR00364">
    <property type="entry name" value="DISEASERSIST"/>
</dbReference>
<dbReference type="CDD" id="cd14798">
    <property type="entry name" value="RX-CC_like"/>
    <property type="match status" value="1"/>
</dbReference>
<dbReference type="Gene3D" id="1.10.8.430">
    <property type="entry name" value="Helical domain of apoptotic protease-activating factors"/>
    <property type="match status" value="1"/>
</dbReference>
<evidence type="ECO:0000313" key="8">
    <source>
        <dbReference type="EMBL" id="VVA35246.1"/>
    </source>
</evidence>
<dbReference type="InterPro" id="IPR058922">
    <property type="entry name" value="WHD_DRP"/>
</dbReference>
<evidence type="ECO:0000259" key="5">
    <source>
        <dbReference type="Pfam" id="PF18052"/>
    </source>
</evidence>
<dbReference type="PANTHER" id="PTHR23155:SF1185">
    <property type="entry name" value="DISEASE RESISTANCE RPP8-LIKE PROTEIN 3-RELATED"/>
    <property type="match status" value="1"/>
</dbReference>
<gene>
    <name evidence="8" type="ORF">ALMOND_2B008908</name>
</gene>